<dbReference type="AlphaFoldDB" id="A0A448ZVP5"/>
<dbReference type="OrthoDB" id="401427at2"/>
<feature type="transmembrane region" description="Helical" evidence="1">
    <location>
        <begin position="143"/>
        <end position="161"/>
    </location>
</feature>
<feature type="transmembrane region" description="Helical" evidence="1">
    <location>
        <begin position="79"/>
        <end position="99"/>
    </location>
</feature>
<accession>A0A448ZVP5</accession>
<evidence type="ECO:0000313" key="3">
    <source>
        <dbReference type="Proteomes" id="UP000290482"/>
    </source>
</evidence>
<evidence type="ECO:0000256" key="1">
    <source>
        <dbReference type="SAM" id="Phobius"/>
    </source>
</evidence>
<keyword evidence="1" id="KW-0812">Transmembrane</keyword>
<sequence length="485" mass="56569">MNESNILHNKLIYDNEVINQSNGNSKIKKTLNYLLLSLTVILSTLLLIFSDRTILAEKMLIPNSLKYFFNFQSQSLEQLNALIIFRFLVFGFVFVYSIAKNYNNLYSNKQTAKKYISWYCIYLSLTIISFGLFFSYFEILPSKIVNISLLLLVLFLVNLSYSITNYFQKIKLEPLLYRSKNVLIIPIVSQFILTIIFIVLPYIWIYLGQSKDLIFYGNTFFNKLNNLLTVKSIGNVFILFFISLVLITLIVGANYSTINLIINKKYNFELLKNKLYLLACFVISFLLWYIRLFAYKHNLLDIFSNNQKIEYVYLTNIAFIFIVLIVNIFINFYKKIQIKGSLNNLLLFITSQILIWLSVVAISILNNNAFIITLNVFFASLASTVLLVVFLIRNKKINIVMLIMSIVLILLIQLILFSFGINYLLTSEKYSNYLFMTIFSKLSLIQIILITNLTCLFVIEAIILIQFFIVIAKIKKDKLKENYEK</sequence>
<evidence type="ECO:0000313" key="2">
    <source>
        <dbReference type="EMBL" id="VEU55306.1"/>
    </source>
</evidence>
<protein>
    <submittedName>
        <fullName evidence="2">Uncharacterized protein</fullName>
    </submittedName>
</protein>
<dbReference type="Proteomes" id="UP000290482">
    <property type="component" value="Chromosome"/>
</dbReference>
<feature type="transmembrane region" description="Helical" evidence="1">
    <location>
        <begin position="275"/>
        <end position="291"/>
    </location>
</feature>
<feature type="transmembrane region" description="Helical" evidence="1">
    <location>
        <begin position="370"/>
        <end position="392"/>
    </location>
</feature>
<dbReference type="RefSeq" id="WP_022936056.1">
    <property type="nucleotide sequence ID" value="NZ_LR214940.1"/>
</dbReference>
<reference evidence="2 3" key="1">
    <citation type="submission" date="2019-01" db="EMBL/GenBank/DDBJ databases">
        <authorList>
            <consortium name="Pathogen Informatics"/>
        </authorList>
    </citation>
    <scope>NUCLEOTIDE SEQUENCE [LARGE SCALE GENOMIC DNA]</scope>
    <source>
        <strain evidence="2 3">NCTC10112</strain>
    </source>
</reference>
<feature type="transmembrane region" description="Helical" evidence="1">
    <location>
        <begin position="445"/>
        <end position="471"/>
    </location>
</feature>
<proteinExistence type="predicted"/>
<gene>
    <name evidence="2" type="ORF">NCTC10112_00159</name>
</gene>
<dbReference type="EMBL" id="LR214940">
    <property type="protein sequence ID" value="VEU55306.1"/>
    <property type="molecule type" value="Genomic_DNA"/>
</dbReference>
<dbReference type="KEGG" id="mob:NCTC10112_00159"/>
<feature type="transmembrane region" description="Helical" evidence="1">
    <location>
        <begin position="31"/>
        <end position="50"/>
    </location>
</feature>
<feature type="transmembrane region" description="Helical" evidence="1">
    <location>
        <begin position="119"/>
        <end position="137"/>
    </location>
</feature>
<feature type="transmembrane region" description="Helical" evidence="1">
    <location>
        <begin position="399"/>
        <end position="425"/>
    </location>
</feature>
<dbReference type="NCBIfam" id="NF045937">
    <property type="entry name" value="MSC_0624_12TM"/>
    <property type="match status" value="1"/>
</dbReference>
<feature type="transmembrane region" description="Helical" evidence="1">
    <location>
        <begin position="311"/>
        <end position="333"/>
    </location>
</feature>
<feature type="transmembrane region" description="Helical" evidence="1">
    <location>
        <begin position="182"/>
        <end position="207"/>
    </location>
</feature>
<keyword evidence="1" id="KW-1133">Transmembrane helix</keyword>
<keyword evidence="3" id="KW-1185">Reference proteome</keyword>
<feature type="transmembrane region" description="Helical" evidence="1">
    <location>
        <begin position="345"/>
        <end position="364"/>
    </location>
</feature>
<organism evidence="2 3">
    <name type="scientific">Metamycoplasma orale</name>
    <name type="common">Mycoplasma orale</name>
    <dbReference type="NCBI Taxonomy" id="2121"/>
    <lineage>
        <taxon>Bacteria</taxon>
        <taxon>Bacillati</taxon>
        <taxon>Mycoplasmatota</taxon>
        <taxon>Mycoplasmoidales</taxon>
        <taxon>Metamycoplasmataceae</taxon>
        <taxon>Metamycoplasma</taxon>
    </lineage>
</organism>
<keyword evidence="1" id="KW-0472">Membrane</keyword>
<feature type="transmembrane region" description="Helical" evidence="1">
    <location>
        <begin position="233"/>
        <end position="255"/>
    </location>
</feature>
<name>A0A448ZVP5_METOS</name>